<protein>
    <submittedName>
        <fullName evidence="1">Uncharacterized protein</fullName>
    </submittedName>
</protein>
<dbReference type="EMBL" id="PQIB02000014">
    <property type="protein sequence ID" value="RLM69493.1"/>
    <property type="molecule type" value="Genomic_DNA"/>
</dbReference>
<name>A0A3L6Q1Z9_PANMI</name>
<dbReference type="OrthoDB" id="701355at2759"/>
<dbReference type="Proteomes" id="UP000275267">
    <property type="component" value="Unassembled WGS sequence"/>
</dbReference>
<gene>
    <name evidence="1" type="ORF">C2845_PM17G10390</name>
</gene>
<sequence length="54" mass="6152">METEMTQRVDKFRVLCNEGCSKEYKDTTILKKCVDYCNVGAKELGEAFAKDKIA</sequence>
<evidence type="ECO:0000313" key="1">
    <source>
        <dbReference type="EMBL" id="RLM69493.1"/>
    </source>
</evidence>
<dbReference type="AlphaFoldDB" id="A0A3L6Q1Z9"/>
<keyword evidence="2" id="KW-1185">Reference proteome</keyword>
<comment type="caution">
    <text evidence="1">The sequence shown here is derived from an EMBL/GenBank/DDBJ whole genome shotgun (WGS) entry which is preliminary data.</text>
</comment>
<evidence type="ECO:0000313" key="2">
    <source>
        <dbReference type="Proteomes" id="UP000275267"/>
    </source>
</evidence>
<accession>A0A3L6Q1Z9</accession>
<reference evidence="2" key="1">
    <citation type="journal article" date="2019" name="Nat. Commun.">
        <title>The genome of broomcorn millet.</title>
        <authorList>
            <person name="Zou C."/>
            <person name="Miki D."/>
            <person name="Li D."/>
            <person name="Tang Q."/>
            <person name="Xiao L."/>
            <person name="Rajput S."/>
            <person name="Deng P."/>
            <person name="Jia W."/>
            <person name="Huang R."/>
            <person name="Zhang M."/>
            <person name="Sun Y."/>
            <person name="Hu J."/>
            <person name="Fu X."/>
            <person name="Schnable P.S."/>
            <person name="Li F."/>
            <person name="Zhang H."/>
            <person name="Feng B."/>
            <person name="Zhu X."/>
            <person name="Liu R."/>
            <person name="Schnable J.C."/>
            <person name="Zhu J.-K."/>
            <person name="Zhang H."/>
        </authorList>
    </citation>
    <scope>NUCLEOTIDE SEQUENCE [LARGE SCALE GENOMIC DNA]</scope>
</reference>
<organism evidence="1 2">
    <name type="scientific">Panicum miliaceum</name>
    <name type="common">Proso millet</name>
    <name type="synonym">Broomcorn millet</name>
    <dbReference type="NCBI Taxonomy" id="4540"/>
    <lineage>
        <taxon>Eukaryota</taxon>
        <taxon>Viridiplantae</taxon>
        <taxon>Streptophyta</taxon>
        <taxon>Embryophyta</taxon>
        <taxon>Tracheophyta</taxon>
        <taxon>Spermatophyta</taxon>
        <taxon>Magnoliopsida</taxon>
        <taxon>Liliopsida</taxon>
        <taxon>Poales</taxon>
        <taxon>Poaceae</taxon>
        <taxon>PACMAD clade</taxon>
        <taxon>Panicoideae</taxon>
        <taxon>Panicodae</taxon>
        <taxon>Paniceae</taxon>
        <taxon>Panicinae</taxon>
        <taxon>Panicum</taxon>
        <taxon>Panicum sect. Panicum</taxon>
    </lineage>
</organism>
<proteinExistence type="predicted"/>